<feature type="transmembrane region" description="Helical" evidence="1">
    <location>
        <begin position="56"/>
        <end position="76"/>
    </location>
</feature>
<gene>
    <name evidence="2" type="ORF">GCM10011360_14300</name>
</gene>
<keyword evidence="1" id="KW-1133">Transmembrane helix</keyword>
<evidence type="ECO:0000313" key="3">
    <source>
        <dbReference type="Proteomes" id="UP000612855"/>
    </source>
</evidence>
<dbReference type="EMBL" id="BMFJ01000001">
    <property type="protein sequence ID" value="GGE27079.1"/>
    <property type="molecule type" value="Genomic_DNA"/>
</dbReference>
<sequence length="77" mass="8381">MATIDVGIPPQFAASFGSDRGANRDTEPTKWVEQMQMIQQGYTGMSLLVDINRDRLFTIGTVLLALAAGSWIGSLLH</sequence>
<protein>
    <submittedName>
        <fullName evidence="2">Uncharacterized protein</fullName>
    </submittedName>
</protein>
<keyword evidence="1" id="KW-0812">Transmembrane</keyword>
<name>A0A917A4S6_9RHOB</name>
<evidence type="ECO:0000313" key="2">
    <source>
        <dbReference type="EMBL" id="GGE27079.1"/>
    </source>
</evidence>
<dbReference type="AlphaFoldDB" id="A0A917A4S6"/>
<dbReference type="Proteomes" id="UP000612855">
    <property type="component" value="Unassembled WGS sequence"/>
</dbReference>
<comment type="caution">
    <text evidence="2">The sequence shown here is derived from an EMBL/GenBank/DDBJ whole genome shotgun (WGS) entry which is preliminary data.</text>
</comment>
<keyword evidence="1" id="KW-0472">Membrane</keyword>
<proteinExistence type="predicted"/>
<keyword evidence="3" id="KW-1185">Reference proteome</keyword>
<reference evidence="3" key="1">
    <citation type="journal article" date="2019" name="Int. J. Syst. Evol. Microbiol.">
        <title>The Global Catalogue of Microorganisms (GCM) 10K type strain sequencing project: providing services to taxonomists for standard genome sequencing and annotation.</title>
        <authorList>
            <consortium name="The Broad Institute Genomics Platform"/>
            <consortium name="The Broad Institute Genome Sequencing Center for Infectious Disease"/>
            <person name="Wu L."/>
            <person name="Ma J."/>
        </authorList>
    </citation>
    <scope>NUCLEOTIDE SEQUENCE [LARGE SCALE GENOMIC DNA]</scope>
    <source>
        <strain evidence="3">CGMCC 1.12664</strain>
    </source>
</reference>
<organism evidence="2 3">
    <name type="scientific">Primorskyibacter flagellatus</name>
    <dbReference type="NCBI Taxonomy" id="1387277"/>
    <lineage>
        <taxon>Bacteria</taxon>
        <taxon>Pseudomonadati</taxon>
        <taxon>Pseudomonadota</taxon>
        <taxon>Alphaproteobacteria</taxon>
        <taxon>Rhodobacterales</taxon>
        <taxon>Roseobacteraceae</taxon>
        <taxon>Primorskyibacter</taxon>
    </lineage>
</organism>
<evidence type="ECO:0000256" key="1">
    <source>
        <dbReference type="SAM" id="Phobius"/>
    </source>
</evidence>
<accession>A0A917A4S6</accession>